<feature type="signal peptide" evidence="21">
    <location>
        <begin position="1"/>
        <end position="20"/>
    </location>
</feature>
<evidence type="ECO:0000256" key="20">
    <source>
        <dbReference type="SAM" id="Phobius"/>
    </source>
</evidence>
<dbReference type="Pfam" id="PF00069">
    <property type="entry name" value="Pkinase"/>
    <property type="match status" value="1"/>
</dbReference>
<dbReference type="OrthoDB" id="543442at2759"/>
<evidence type="ECO:0000256" key="9">
    <source>
        <dbReference type="ARBA" id="ARBA00022729"/>
    </source>
</evidence>
<dbReference type="PROSITE" id="PS00107">
    <property type="entry name" value="PROTEIN_KINASE_ATP"/>
    <property type="match status" value="1"/>
</dbReference>
<dbReference type="GO" id="GO:0005886">
    <property type="term" value="C:plasma membrane"/>
    <property type="evidence" value="ECO:0007669"/>
    <property type="project" value="UniProtKB-SubCell"/>
</dbReference>
<keyword evidence="15 20" id="KW-0472">Membrane</keyword>
<dbReference type="InterPro" id="IPR000719">
    <property type="entry name" value="Prot_kinase_dom"/>
</dbReference>
<dbReference type="Gene3D" id="1.10.510.10">
    <property type="entry name" value="Transferase(Phosphotransferase) domain 1"/>
    <property type="match status" value="1"/>
</dbReference>
<accession>A0A6P5F2A1</accession>
<protein>
    <recommendedName>
        <fullName evidence="4">non-specific serine/threonine protein kinase</fullName>
        <ecNumber evidence="4">2.7.11.1</ecNumber>
    </recommendedName>
</protein>
<dbReference type="AlphaFoldDB" id="A0A6P5F2A1"/>
<evidence type="ECO:0000256" key="5">
    <source>
        <dbReference type="ARBA" id="ARBA00022475"/>
    </source>
</evidence>
<dbReference type="CDD" id="cd14066">
    <property type="entry name" value="STKc_IRAK"/>
    <property type="match status" value="1"/>
</dbReference>
<evidence type="ECO:0000256" key="18">
    <source>
        <dbReference type="ARBA" id="ARBA00048679"/>
    </source>
</evidence>
<evidence type="ECO:0000256" key="2">
    <source>
        <dbReference type="ARBA" id="ARBA00008536"/>
    </source>
</evidence>
<evidence type="ECO:0000256" key="17">
    <source>
        <dbReference type="ARBA" id="ARBA00047899"/>
    </source>
</evidence>
<evidence type="ECO:0000256" key="12">
    <source>
        <dbReference type="ARBA" id="ARBA00022777"/>
    </source>
</evidence>
<dbReference type="Pfam" id="PF00139">
    <property type="entry name" value="Lectin_legB"/>
    <property type="match status" value="1"/>
</dbReference>
<dbReference type="InterPro" id="IPR001220">
    <property type="entry name" value="Legume_lectin_dom"/>
</dbReference>
<dbReference type="Proteomes" id="UP000515123">
    <property type="component" value="Linkage group 6"/>
</dbReference>
<organism evidence="23 24">
    <name type="scientific">Ananas comosus</name>
    <name type="common">Pineapple</name>
    <name type="synonym">Ananas ananas</name>
    <dbReference type="NCBI Taxonomy" id="4615"/>
    <lineage>
        <taxon>Eukaryota</taxon>
        <taxon>Viridiplantae</taxon>
        <taxon>Streptophyta</taxon>
        <taxon>Embryophyta</taxon>
        <taxon>Tracheophyta</taxon>
        <taxon>Spermatophyta</taxon>
        <taxon>Magnoliopsida</taxon>
        <taxon>Liliopsida</taxon>
        <taxon>Poales</taxon>
        <taxon>Bromeliaceae</taxon>
        <taxon>Bromelioideae</taxon>
        <taxon>Ananas</taxon>
    </lineage>
</organism>
<dbReference type="GeneID" id="109711546"/>
<evidence type="ECO:0000256" key="19">
    <source>
        <dbReference type="PROSITE-ProRule" id="PRU10141"/>
    </source>
</evidence>
<evidence type="ECO:0000256" key="3">
    <source>
        <dbReference type="ARBA" id="ARBA00010217"/>
    </source>
</evidence>
<proteinExistence type="inferred from homology"/>
<reference evidence="23" key="1">
    <citation type="journal article" date="2015" name="Nat. Genet.">
        <title>The pineapple genome and the evolution of CAM photosynthesis.</title>
        <authorList>
            <person name="Ming R."/>
            <person name="VanBuren R."/>
            <person name="Wai C.M."/>
            <person name="Tang H."/>
            <person name="Schatz M.C."/>
            <person name="Bowers J.E."/>
            <person name="Lyons E."/>
            <person name="Wang M.L."/>
            <person name="Chen J."/>
            <person name="Biggers E."/>
            <person name="Zhang J."/>
            <person name="Huang L."/>
            <person name="Zhang L."/>
            <person name="Miao W."/>
            <person name="Zhang J."/>
            <person name="Ye Z."/>
            <person name="Miao C."/>
            <person name="Lin Z."/>
            <person name="Wang H."/>
            <person name="Zhou H."/>
            <person name="Yim W.C."/>
            <person name="Priest H.D."/>
            <person name="Zheng C."/>
            <person name="Woodhouse M."/>
            <person name="Edger P.P."/>
            <person name="Guyot R."/>
            <person name="Guo H.B."/>
            <person name="Guo H."/>
            <person name="Zheng G."/>
            <person name="Singh R."/>
            <person name="Sharma A."/>
            <person name="Min X."/>
            <person name="Zheng Y."/>
            <person name="Lee H."/>
            <person name="Gurtowski J."/>
            <person name="Sedlazeck F.J."/>
            <person name="Harkess A."/>
            <person name="McKain M.R."/>
            <person name="Liao Z."/>
            <person name="Fang J."/>
            <person name="Liu J."/>
            <person name="Zhang X."/>
            <person name="Zhang Q."/>
            <person name="Hu W."/>
            <person name="Qin Y."/>
            <person name="Wang K."/>
            <person name="Chen L.Y."/>
            <person name="Shirley N."/>
            <person name="Lin Y.R."/>
            <person name="Liu L.Y."/>
            <person name="Hernandez A.G."/>
            <person name="Wright C.L."/>
            <person name="Bulone V."/>
            <person name="Tuskan G.A."/>
            <person name="Heath K."/>
            <person name="Zee F."/>
            <person name="Moore P.H."/>
            <person name="Sunkar R."/>
            <person name="Leebens-Mack J.H."/>
            <person name="Mockler T."/>
            <person name="Bennetzen J.L."/>
            <person name="Freeling M."/>
            <person name="Sankoff D."/>
            <person name="Paterson A.H."/>
            <person name="Zhu X."/>
            <person name="Yang X."/>
            <person name="Smith J.A."/>
            <person name="Cushman J.C."/>
            <person name="Paull R.E."/>
            <person name="Yu Q."/>
        </authorList>
    </citation>
    <scope>NUCLEOTIDE SEQUENCE [LARGE SCALE GENOMIC DNA]</scope>
    <source>
        <strain evidence="23">cv. F153</strain>
    </source>
</reference>
<keyword evidence="11 19" id="KW-0547">Nucleotide-binding</keyword>
<evidence type="ECO:0000256" key="1">
    <source>
        <dbReference type="ARBA" id="ARBA00004251"/>
    </source>
</evidence>
<comment type="catalytic activity">
    <reaction evidence="17">
        <text>L-threonyl-[protein] + ATP = O-phospho-L-threonyl-[protein] + ADP + H(+)</text>
        <dbReference type="Rhea" id="RHEA:46608"/>
        <dbReference type="Rhea" id="RHEA-COMP:11060"/>
        <dbReference type="Rhea" id="RHEA-COMP:11605"/>
        <dbReference type="ChEBI" id="CHEBI:15378"/>
        <dbReference type="ChEBI" id="CHEBI:30013"/>
        <dbReference type="ChEBI" id="CHEBI:30616"/>
        <dbReference type="ChEBI" id="CHEBI:61977"/>
        <dbReference type="ChEBI" id="CHEBI:456216"/>
        <dbReference type="EC" id="2.7.11.1"/>
    </reaction>
</comment>
<keyword evidence="8 20" id="KW-0812">Transmembrane</keyword>
<dbReference type="GO" id="GO:0030246">
    <property type="term" value="F:carbohydrate binding"/>
    <property type="evidence" value="ECO:0007669"/>
    <property type="project" value="UniProtKB-KW"/>
</dbReference>
<comment type="catalytic activity">
    <reaction evidence="18">
        <text>L-seryl-[protein] + ATP = O-phospho-L-seryl-[protein] + ADP + H(+)</text>
        <dbReference type="Rhea" id="RHEA:17989"/>
        <dbReference type="Rhea" id="RHEA-COMP:9863"/>
        <dbReference type="Rhea" id="RHEA-COMP:11604"/>
        <dbReference type="ChEBI" id="CHEBI:15378"/>
        <dbReference type="ChEBI" id="CHEBI:29999"/>
        <dbReference type="ChEBI" id="CHEBI:30616"/>
        <dbReference type="ChEBI" id="CHEBI:83421"/>
        <dbReference type="ChEBI" id="CHEBI:456216"/>
        <dbReference type="EC" id="2.7.11.1"/>
    </reaction>
</comment>
<feature type="binding site" evidence="19">
    <location>
        <position position="383"/>
    </location>
    <ligand>
        <name>ATP</name>
        <dbReference type="ChEBI" id="CHEBI:30616"/>
    </ligand>
</feature>
<dbReference type="InterPro" id="IPR050528">
    <property type="entry name" value="L-type_Lectin-RKs"/>
</dbReference>
<feature type="chain" id="PRO_5028384924" description="non-specific serine/threonine protein kinase" evidence="21">
    <location>
        <begin position="21"/>
        <end position="669"/>
    </location>
</feature>
<evidence type="ECO:0000256" key="16">
    <source>
        <dbReference type="ARBA" id="ARBA00023170"/>
    </source>
</evidence>
<dbReference type="PANTHER" id="PTHR27007">
    <property type="match status" value="1"/>
</dbReference>
<evidence type="ECO:0000256" key="8">
    <source>
        <dbReference type="ARBA" id="ARBA00022692"/>
    </source>
</evidence>
<keyword evidence="7" id="KW-0808">Transferase</keyword>
<dbReference type="InterPro" id="IPR017441">
    <property type="entry name" value="Protein_kinase_ATP_BS"/>
</dbReference>
<name>A0A6P5F2A1_ANACO</name>
<dbReference type="InterPro" id="IPR011009">
    <property type="entry name" value="Kinase-like_dom_sf"/>
</dbReference>
<evidence type="ECO:0000256" key="21">
    <source>
        <dbReference type="SAM" id="SignalP"/>
    </source>
</evidence>
<dbReference type="PROSITE" id="PS50011">
    <property type="entry name" value="PROTEIN_KINASE_DOM"/>
    <property type="match status" value="1"/>
</dbReference>
<keyword evidence="12" id="KW-0418">Kinase</keyword>
<dbReference type="Gene3D" id="3.30.200.20">
    <property type="entry name" value="Phosphorylase Kinase, domain 1"/>
    <property type="match status" value="1"/>
</dbReference>
<evidence type="ECO:0000256" key="11">
    <source>
        <dbReference type="ARBA" id="ARBA00022741"/>
    </source>
</evidence>
<evidence type="ECO:0000256" key="10">
    <source>
        <dbReference type="ARBA" id="ARBA00022734"/>
    </source>
</evidence>
<keyword evidence="6" id="KW-0723">Serine/threonine-protein kinase</keyword>
<dbReference type="RefSeq" id="XP_020090251.1">
    <property type="nucleotide sequence ID" value="XM_020234662.1"/>
</dbReference>
<keyword evidence="14 20" id="KW-1133">Transmembrane helix</keyword>
<keyword evidence="13 19" id="KW-0067">ATP-binding</keyword>
<keyword evidence="23" id="KW-1185">Reference proteome</keyword>
<dbReference type="SUPFAM" id="SSF56112">
    <property type="entry name" value="Protein kinase-like (PK-like)"/>
    <property type="match status" value="1"/>
</dbReference>
<feature type="domain" description="Protein kinase" evidence="22">
    <location>
        <begin position="353"/>
        <end position="630"/>
    </location>
</feature>
<sequence>MFSHIALFCLVLFVAPSARSSTDEFVFNGFKRASNLSLDGYARITNDGAIQLTNETMRVMGHAFFSSPVRMLDSQHKNLSALSFSTIFVFDIITADGEGGGTGLTFVMSPSKTLPQADSGAYLGLFGAGNNGNFSNHVFAVEFDTAYIPGMFNETNDNHVGIDINSIISNISTPAGYYSNDSKKVDLELEMGKPIQVWIEYSGDMMVVNVTIAPLSVPKPSRPLISYTVNLSPIFKEHMYVGFSGATGQIVSSHYILGWSFQTNGMAAPLDISQLSIPQPPSASSSSNSSSMALAIKIGAITSIATLIAVGTGISIFFYLQQRAKLAETLEDWELDHPHRFRYKDLYKATKGFKETELLGRGGFGHVFKGVIKHAGEEVAVKKISHNTRQGIREFIAEIASLGRMRHRHLVELKGWCKRNEDLLLVYEFMPKGSLDMLLFDGENSTILSWQQRFKILKGVAAGILYLHQEWEQVVVHRDIKASNVLLDATMDAKISDFGLARLYEHGNNLHTTHVVGTLGYMAPELSRTGRSTTSSDVFAFGALLLEVACGRRPIKFEAPPNELSLVDWVRECQEKGELLQVADSRLQKCYNKEEMELVLKLGLVCCQSVPEVRPSMKQVIQYLNGDEHLADDAGLIFSEGESLDLASVRISYASSYAMASTSSLTGGR</sequence>
<dbReference type="EC" id="2.7.11.1" evidence="4"/>
<evidence type="ECO:0000256" key="14">
    <source>
        <dbReference type="ARBA" id="ARBA00022989"/>
    </source>
</evidence>
<dbReference type="Gene3D" id="2.60.120.200">
    <property type="match status" value="1"/>
</dbReference>
<keyword evidence="16" id="KW-0675">Receptor</keyword>
<evidence type="ECO:0000256" key="6">
    <source>
        <dbReference type="ARBA" id="ARBA00022527"/>
    </source>
</evidence>
<dbReference type="InterPro" id="IPR008271">
    <property type="entry name" value="Ser/Thr_kinase_AS"/>
</dbReference>
<evidence type="ECO:0000256" key="13">
    <source>
        <dbReference type="ARBA" id="ARBA00022840"/>
    </source>
</evidence>
<evidence type="ECO:0000256" key="15">
    <source>
        <dbReference type="ARBA" id="ARBA00023136"/>
    </source>
</evidence>
<dbReference type="CDD" id="cd06899">
    <property type="entry name" value="lectin_legume_LecRK_Arcelin_ConA"/>
    <property type="match status" value="1"/>
</dbReference>
<evidence type="ECO:0000259" key="22">
    <source>
        <dbReference type="PROSITE" id="PS50011"/>
    </source>
</evidence>
<comment type="similarity">
    <text evidence="2">In the N-terminal section; belongs to the leguminous lectin family.</text>
</comment>
<dbReference type="FunFam" id="2.60.120.200:FF:000096">
    <property type="entry name" value="L-type lectin-domain containing receptor kinase V.9"/>
    <property type="match status" value="1"/>
</dbReference>
<comment type="subcellular location">
    <subcellularLocation>
        <location evidence="1">Cell membrane</location>
        <topology evidence="1">Single-pass type I membrane protein</topology>
    </subcellularLocation>
</comment>
<evidence type="ECO:0000313" key="24">
    <source>
        <dbReference type="RefSeq" id="XP_020090251.1"/>
    </source>
</evidence>
<gene>
    <name evidence="24" type="primary">LOC109711546</name>
</gene>
<dbReference type="FunFam" id="3.30.200.20:FF:000178">
    <property type="entry name" value="serine/threonine-protein kinase PBS1-like"/>
    <property type="match status" value="1"/>
</dbReference>
<dbReference type="GO" id="GO:0005524">
    <property type="term" value="F:ATP binding"/>
    <property type="evidence" value="ECO:0007669"/>
    <property type="project" value="UniProtKB-UniRule"/>
</dbReference>
<dbReference type="PROSITE" id="PS00108">
    <property type="entry name" value="PROTEIN_KINASE_ST"/>
    <property type="match status" value="1"/>
</dbReference>
<dbReference type="InterPro" id="IPR013320">
    <property type="entry name" value="ConA-like_dom_sf"/>
</dbReference>
<evidence type="ECO:0000313" key="23">
    <source>
        <dbReference type="Proteomes" id="UP000515123"/>
    </source>
</evidence>
<dbReference type="FunFam" id="1.10.510.10:FF:000108">
    <property type="entry name" value="L-type lectin-domain containing receptor kinase S.4"/>
    <property type="match status" value="1"/>
</dbReference>
<feature type="transmembrane region" description="Helical" evidence="20">
    <location>
        <begin position="294"/>
        <end position="320"/>
    </location>
</feature>
<dbReference type="GO" id="GO:0004674">
    <property type="term" value="F:protein serine/threonine kinase activity"/>
    <property type="evidence" value="ECO:0007669"/>
    <property type="project" value="UniProtKB-KW"/>
</dbReference>
<dbReference type="SUPFAM" id="SSF49899">
    <property type="entry name" value="Concanavalin A-like lectins/glucanases"/>
    <property type="match status" value="1"/>
</dbReference>
<keyword evidence="10" id="KW-0430">Lectin</keyword>
<keyword evidence="9 21" id="KW-0732">Signal</keyword>
<keyword evidence="5" id="KW-1003">Cell membrane</keyword>
<comment type="similarity">
    <text evidence="3">In the C-terminal section; belongs to the protein kinase superfamily. Ser/Thr protein kinase family.</text>
</comment>
<dbReference type="SMART" id="SM00220">
    <property type="entry name" value="S_TKc"/>
    <property type="match status" value="1"/>
</dbReference>
<reference evidence="24" key="2">
    <citation type="submission" date="2025-08" db="UniProtKB">
        <authorList>
            <consortium name="RefSeq"/>
        </authorList>
    </citation>
    <scope>IDENTIFICATION</scope>
    <source>
        <tissue evidence="24">Leaf</tissue>
    </source>
</reference>
<evidence type="ECO:0000256" key="7">
    <source>
        <dbReference type="ARBA" id="ARBA00022679"/>
    </source>
</evidence>
<evidence type="ECO:0000256" key="4">
    <source>
        <dbReference type="ARBA" id="ARBA00012513"/>
    </source>
</evidence>